<dbReference type="RefSeq" id="WP_152891886.1">
    <property type="nucleotide sequence ID" value="NZ_WHJC01000378.1"/>
</dbReference>
<accession>A0A6I1MQ76</accession>
<reference evidence="1 2" key="1">
    <citation type="submission" date="2019-10" db="EMBL/GenBank/DDBJ databases">
        <title>The Genome Sequence of Clostridium tarantellae Isolated from Fish Brain.</title>
        <authorList>
            <person name="Bano L."/>
            <person name="Kiel M."/>
            <person name="Sales G."/>
            <person name="Doxey A.C."/>
            <person name="Mansfield M.J."/>
            <person name="Schiavone M."/>
            <person name="Rossetto O."/>
            <person name="Pirazzini M."/>
            <person name="Dobrindt U."/>
            <person name="Montecucco C."/>
        </authorList>
    </citation>
    <scope>NUCLEOTIDE SEQUENCE [LARGE SCALE GENOMIC DNA]</scope>
    <source>
        <strain evidence="1 2">DSM 3997</strain>
    </source>
</reference>
<proteinExistence type="predicted"/>
<dbReference type="Proteomes" id="UP000430345">
    <property type="component" value="Unassembled WGS sequence"/>
</dbReference>
<comment type="caution">
    <text evidence="1">The sequence shown here is derived from an EMBL/GenBank/DDBJ whole genome shotgun (WGS) entry which is preliminary data.</text>
</comment>
<gene>
    <name evidence="1" type="ORF">GBZ86_14685</name>
</gene>
<evidence type="ECO:0000313" key="2">
    <source>
        <dbReference type="Proteomes" id="UP000430345"/>
    </source>
</evidence>
<organism evidence="1 2">
    <name type="scientific">Clostridium tarantellae</name>
    <dbReference type="NCBI Taxonomy" id="39493"/>
    <lineage>
        <taxon>Bacteria</taxon>
        <taxon>Bacillati</taxon>
        <taxon>Bacillota</taxon>
        <taxon>Clostridia</taxon>
        <taxon>Eubacteriales</taxon>
        <taxon>Clostridiaceae</taxon>
        <taxon>Clostridium</taxon>
    </lineage>
</organism>
<protein>
    <submittedName>
        <fullName evidence="1">Uncharacterized protein</fullName>
    </submittedName>
</protein>
<dbReference type="EMBL" id="WHJC01000378">
    <property type="protein sequence ID" value="MPQ44973.1"/>
    <property type="molecule type" value="Genomic_DNA"/>
</dbReference>
<name>A0A6I1MQ76_9CLOT</name>
<dbReference type="AlphaFoldDB" id="A0A6I1MQ76"/>
<evidence type="ECO:0000313" key="1">
    <source>
        <dbReference type="EMBL" id="MPQ44973.1"/>
    </source>
</evidence>
<keyword evidence="2" id="KW-1185">Reference proteome</keyword>
<sequence length="62" mass="7281">MKEYDLLNKKEYEKVGENEFPLKYLTKEEILELGLTKNKCCQNNKSCCKTSLGCCKSRRDIK</sequence>